<evidence type="ECO:0000313" key="2">
    <source>
        <dbReference type="Proteomes" id="UP000185426"/>
    </source>
</evidence>
<name>A0A1L6ZHI1_BACIA</name>
<protein>
    <recommendedName>
        <fullName evidence="3">DUF4194 domain-containing protein</fullName>
    </recommendedName>
</protein>
<dbReference type="InterPro" id="IPR025449">
    <property type="entry name" value="JetB"/>
</dbReference>
<sequence length="221" mass="26543">MNKEKDWYWRYNEELSESDKEQFTRIVGLLLNQTFVLKDKFNPKTQGIQTNRDFTFIAYRYPIIKEYLKIGGWELIGDEEYDFFTVKHYLGSHRKIIKKLNTYFIFVLRLIYEEEREKLRLNHHVITTISNINKQLEVFNLLEKKLNKTNINEVLTLLKHYQIIEKLDGNEINDETRIVIYPTILHIVDIAKLQLITDIFDKAMLEKEEGKDEDTEPIVHS</sequence>
<dbReference type="Proteomes" id="UP000185426">
    <property type="component" value="Chromosome"/>
</dbReference>
<evidence type="ECO:0008006" key="3">
    <source>
        <dbReference type="Google" id="ProtNLM"/>
    </source>
</evidence>
<gene>
    <name evidence="1" type="ORF">BSA145_08795</name>
</gene>
<dbReference type="EMBL" id="CP015607">
    <property type="protein sequence ID" value="APT45983.1"/>
    <property type="molecule type" value="Genomic_DNA"/>
</dbReference>
<dbReference type="Pfam" id="PF13835">
    <property type="entry name" value="DUF4194"/>
    <property type="match status" value="1"/>
</dbReference>
<organism evidence="1 2">
    <name type="scientific">Bacillus safensis</name>
    <dbReference type="NCBI Taxonomy" id="561879"/>
    <lineage>
        <taxon>Bacteria</taxon>
        <taxon>Bacillati</taxon>
        <taxon>Bacillota</taxon>
        <taxon>Bacilli</taxon>
        <taxon>Bacillales</taxon>
        <taxon>Bacillaceae</taxon>
        <taxon>Bacillus</taxon>
    </lineage>
</organism>
<accession>A0A1L6ZHI1</accession>
<proteinExistence type="predicted"/>
<dbReference type="RefSeq" id="WP_075622208.1">
    <property type="nucleotide sequence ID" value="NZ_CP015607.1"/>
</dbReference>
<dbReference type="AlphaFoldDB" id="A0A1L6ZHI1"/>
<evidence type="ECO:0000313" key="1">
    <source>
        <dbReference type="EMBL" id="APT45983.1"/>
    </source>
</evidence>
<reference evidence="1 2" key="1">
    <citation type="submission" date="2016-05" db="EMBL/GenBank/DDBJ databases">
        <title>Complete Genome and Methylome Analysis of Psychrotrophic Bacterial Isolates from Antarctic Lake Untersee.</title>
        <authorList>
            <person name="Fomenkov A."/>
            <person name="Akimov V.N."/>
            <person name="Vasilyeva L.V."/>
            <person name="Andersen D."/>
            <person name="Vincze T."/>
            <person name="Roberts R.J."/>
        </authorList>
    </citation>
    <scope>NUCLEOTIDE SEQUENCE [LARGE SCALE GENOMIC DNA]</scope>
    <source>
        <strain evidence="1 2">U14-5</strain>
    </source>
</reference>